<dbReference type="EMBL" id="JARBCY010000019">
    <property type="protein sequence ID" value="MEF3317546.1"/>
    <property type="molecule type" value="Genomic_DNA"/>
</dbReference>
<evidence type="ECO:0000259" key="7">
    <source>
        <dbReference type="Pfam" id="PF03553"/>
    </source>
</evidence>
<feature type="transmembrane region" description="Helical" evidence="6">
    <location>
        <begin position="185"/>
        <end position="202"/>
    </location>
</feature>
<feature type="transmembrane region" description="Helical" evidence="6">
    <location>
        <begin position="6"/>
        <end position="22"/>
    </location>
</feature>
<evidence type="ECO:0000256" key="3">
    <source>
        <dbReference type="ARBA" id="ARBA00022692"/>
    </source>
</evidence>
<proteinExistence type="predicted"/>
<feature type="transmembrane region" description="Helical" evidence="6">
    <location>
        <begin position="127"/>
        <end position="150"/>
    </location>
</feature>
<name>A0ABU7X8D9_9FIRM</name>
<comment type="subcellular location">
    <subcellularLocation>
        <location evidence="1">Cell membrane</location>
        <topology evidence="1">Multi-pass membrane protein</topology>
    </subcellularLocation>
</comment>
<comment type="caution">
    <text evidence="8">The sequence shown here is derived from an EMBL/GenBank/DDBJ whole genome shotgun (WGS) entry which is preliminary data.</text>
</comment>
<evidence type="ECO:0000256" key="4">
    <source>
        <dbReference type="ARBA" id="ARBA00022989"/>
    </source>
</evidence>
<keyword evidence="3 6" id="KW-0812">Transmembrane</keyword>
<evidence type="ECO:0000256" key="1">
    <source>
        <dbReference type="ARBA" id="ARBA00004651"/>
    </source>
</evidence>
<keyword evidence="9" id="KW-1185">Reference proteome</keyword>
<keyword evidence="4 6" id="KW-1133">Transmembrane helix</keyword>
<feature type="transmembrane region" description="Helical" evidence="6">
    <location>
        <begin position="157"/>
        <end position="179"/>
    </location>
</feature>
<evidence type="ECO:0000313" key="8">
    <source>
        <dbReference type="EMBL" id="MEF3317546.1"/>
    </source>
</evidence>
<feature type="transmembrane region" description="Helical" evidence="6">
    <location>
        <begin position="257"/>
        <end position="278"/>
    </location>
</feature>
<feature type="transmembrane region" description="Helical" evidence="6">
    <location>
        <begin position="412"/>
        <end position="430"/>
    </location>
</feature>
<keyword evidence="5 6" id="KW-0472">Membrane</keyword>
<organism evidence="8 9">
    <name type="scientific">Peptoniphilus grossensis</name>
    <dbReference type="NCBI Taxonomy" id="1465756"/>
    <lineage>
        <taxon>Bacteria</taxon>
        <taxon>Bacillati</taxon>
        <taxon>Bacillota</taxon>
        <taxon>Tissierellia</taxon>
        <taxon>Tissierellales</taxon>
        <taxon>Peptoniphilaceae</taxon>
        <taxon>Peptoniphilus</taxon>
    </lineage>
</organism>
<keyword evidence="2" id="KW-1003">Cell membrane</keyword>
<evidence type="ECO:0000256" key="6">
    <source>
        <dbReference type="SAM" id="Phobius"/>
    </source>
</evidence>
<feature type="transmembrane region" description="Helical" evidence="6">
    <location>
        <begin position="372"/>
        <end position="392"/>
    </location>
</feature>
<feature type="transmembrane region" description="Helical" evidence="6">
    <location>
        <begin position="290"/>
        <end position="309"/>
    </location>
</feature>
<feature type="domain" description="Na+/H+ antiporter NhaC-like C-terminal" evidence="7">
    <location>
        <begin position="16"/>
        <end position="162"/>
    </location>
</feature>
<dbReference type="InterPro" id="IPR018461">
    <property type="entry name" value="Na/H_Antiport_NhaC-like_C"/>
</dbReference>
<dbReference type="Pfam" id="PF03553">
    <property type="entry name" value="Na_H_antiporter"/>
    <property type="match status" value="1"/>
</dbReference>
<feature type="transmembrane region" description="Helical" evidence="6">
    <location>
        <begin position="102"/>
        <end position="121"/>
    </location>
</feature>
<feature type="transmembrane region" description="Helical" evidence="6">
    <location>
        <begin position="55"/>
        <end position="75"/>
    </location>
</feature>
<sequence>MIFNLPPILGLLPLVLYIILMLRGKDMNVSVLVCVVLGAILTKQTPLAFAETLKGSLSSFLSLIGFIIVLGAGLGEVLTRTSVAQNIVYTVVNRFNIKSQKAAIIISMVISTLLVSMLGTLSGANAIIAPILIPIVASLGITPNTLGVILHGAGATGLYIGPFVPPVVTIMGLTGLSYTQYMKSAGIPLAIIVWGSTLFMAIRTQKLTEGKFQYSKEDALKDDFTPTPIIKRATLVFVLTMVAMLTYGIIMKAGASYAILVMIVCSLTTAIAGNLGFGEGLTTMVQGASKMFWMFFMFVLFDPFLNYVAESGAFDALAGYMQPLIDKGGVVAFLMITTAIGVFAVSGAGIAQAKMTHDIFFPTAMLFNVQMPIWALVILVSCQITFFVTPTVDMVGQMGLARSKDIKAMLKNGWVLTIITFIYVFVRALLYSKM</sequence>
<dbReference type="Proteomes" id="UP001328425">
    <property type="component" value="Unassembled WGS sequence"/>
</dbReference>
<feature type="transmembrane region" description="Helical" evidence="6">
    <location>
        <begin position="29"/>
        <end position="49"/>
    </location>
</feature>
<feature type="transmembrane region" description="Helical" evidence="6">
    <location>
        <begin position="329"/>
        <end position="351"/>
    </location>
</feature>
<evidence type="ECO:0000256" key="2">
    <source>
        <dbReference type="ARBA" id="ARBA00022475"/>
    </source>
</evidence>
<feature type="transmembrane region" description="Helical" evidence="6">
    <location>
        <begin position="233"/>
        <end position="251"/>
    </location>
</feature>
<gene>
    <name evidence="8" type="ORF">PV361_02385</name>
</gene>
<evidence type="ECO:0000313" key="9">
    <source>
        <dbReference type="Proteomes" id="UP001328425"/>
    </source>
</evidence>
<reference evidence="8 9" key="1">
    <citation type="submission" date="2022-11" db="EMBL/GenBank/DDBJ databases">
        <title>The First Case of Preauricular Fistular Abscess Caused by Peptoniphilus grossensis.</title>
        <authorList>
            <person name="Byun J.-H."/>
        </authorList>
    </citation>
    <scope>NUCLEOTIDE SEQUENCE [LARGE SCALE GENOMIC DNA]</scope>
    <source>
        <strain evidence="8 9">GYB008</strain>
    </source>
</reference>
<evidence type="ECO:0000256" key="5">
    <source>
        <dbReference type="ARBA" id="ARBA00023136"/>
    </source>
</evidence>
<accession>A0ABU7X8D9</accession>
<protein>
    <submittedName>
        <fullName evidence="8">Na+/H+ antiporter NhaC family protein</fullName>
    </submittedName>
</protein>
<dbReference type="RefSeq" id="WP_288167360.1">
    <property type="nucleotide sequence ID" value="NZ_JARBCY010000019.1"/>
</dbReference>